<dbReference type="Pfam" id="PF07143">
    <property type="entry name" value="CrtC"/>
    <property type="match status" value="1"/>
</dbReference>
<dbReference type="Proteomes" id="UP000237718">
    <property type="component" value="Unassembled WGS sequence"/>
</dbReference>
<gene>
    <name evidence="3" type="ORF">CLV89_105156</name>
</gene>
<name>A0A2T1AH57_TRISK</name>
<feature type="domain" description="AttH" evidence="2">
    <location>
        <begin position="59"/>
        <end position="227"/>
    </location>
</feature>
<protein>
    <submittedName>
        <fullName evidence="3">Putative secreted hydrolase</fullName>
    </submittedName>
</protein>
<reference evidence="3 4" key="1">
    <citation type="submission" date="2018-03" db="EMBL/GenBank/DDBJ databases">
        <title>Genomic Encyclopedia of Archaeal and Bacterial Type Strains, Phase II (KMG-II): from individual species to whole genera.</title>
        <authorList>
            <person name="Goeker M."/>
        </authorList>
    </citation>
    <scope>NUCLEOTIDE SEQUENCE [LARGE SCALE GENOMIC DNA]</scope>
    <source>
        <strain evidence="3 4">DSM 25328</strain>
    </source>
</reference>
<evidence type="ECO:0000313" key="3">
    <source>
        <dbReference type="EMBL" id="PRZ47933.1"/>
    </source>
</evidence>
<evidence type="ECO:0000259" key="2">
    <source>
        <dbReference type="Pfam" id="PF07143"/>
    </source>
</evidence>
<feature type="chain" id="PRO_5015640952" evidence="1">
    <location>
        <begin position="24"/>
        <end position="353"/>
    </location>
</feature>
<dbReference type="PANTHER" id="PTHR38591:SF1">
    <property type="entry name" value="BLL1000 PROTEIN"/>
    <property type="match status" value="1"/>
</dbReference>
<dbReference type="InterPro" id="IPR023374">
    <property type="entry name" value="AttH-like_dom_sf"/>
</dbReference>
<evidence type="ECO:0000256" key="1">
    <source>
        <dbReference type="SAM" id="SignalP"/>
    </source>
</evidence>
<dbReference type="GO" id="GO:0016787">
    <property type="term" value="F:hydrolase activity"/>
    <property type="evidence" value="ECO:0007669"/>
    <property type="project" value="UniProtKB-KW"/>
</dbReference>
<dbReference type="AlphaFoldDB" id="A0A2T1AH57"/>
<dbReference type="InterPro" id="IPR010791">
    <property type="entry name" value="AttH_dom"/>
</dbReference>
<dbReference type="EMBL" id="PVUF01000005">
    <property type="protein sequence ID" value="PRZ47933.1"/>
    <property type="molecule type" value="Genomic_DNA"/>
</dbReference>
<keyword evidence="1" id="KW-0732">Signal</keyword>
<evidence type="ECO:0000313" key="4">
    <source>
        <dbReference type="Proteomes" id="UP000237718"/>
    </source>
</evidence>
<dbReference type="SUPFAM" id="SSF159245">
    <property type="entry name" value="AttH-like"/>
    <property type="match status" value="1"/>
</dbReference>
<organism evidence="3 4">
    <name type="scientific">Tritonibacter scottomollicae</name>
    <name type="common">Epibacterium scottomollicae</name>
    <dbReference type="NCBI Taxonomy" id="483013"/>
    <lineage>
        <taxon>Bacteria</taxon>
        <taxon>Pseudomonadati</taxon>
        <taxon>Pseudomonadota</taxon>
        <taxon>Alphaproteobacteria</taxon>
        <taxon>Rhodobacterales</taxon>
        <taxon>Paracoccaceae</taxon>
        <taxon>Tritonibacter</taxon>
    </lineage>
</organism>
<dbReference type="RefSeq" id="WP_243394984.1">
    <property type="nucleotide sequence ID" value="NZ_PVUF01000005.1"/>
</dbReference>
<sequence length="353" mass="38598">MTDRSNLLRTLVALLSLPTLAVAQGYANLGSEAEGFAVPSPNGTLSFPADHAAHPDYRIEWWYLTSNLRTNSGEDLGIQWTLFRSALAPENTAGWQSPQVWMGHAAVTTEDDHLFAERIARGGIGQAGARTAPFSAWIDDWEMSSTDATLDRLRLKARADAFSYDLQLNAHGPLVLHGEQGYSVKSADGQASFYYAQPAYSVTGTVTLPDGPVEVTGDAWLDREWSSQPLAPDQDGWDWFSLRFDDDTKLMGFVLRGARADFTSGTWISAEGEAEPLAPGQFAAVPQRWSDVGGRDIPTAWRVSLPARDLSVTVEALNPQAWMGTTFSYWEGPVRVTGSHNGTGYLEMTGYDD</sequence>
<dbReference type="Pfam" id="PF17186">
    <property type="entry name" value="Lipocalin_9"/>
    <property type="match status" value="1"/>
</dbReference>
<feature type="signal peptide" evidence="1">
    <location>
        <begin position="1"/>
        <end position="23"/>
    </location>
</feature>
<keyword evidence="3" id="KW-0378">Hydrolase</keyword>
<comment type="caution">
    <text evidence="3">The sequence shown here is derived from an EMBL/GenBank/DDBJ whole genome shotgun (WGS) entry which is preliminary data.</text>
</comment>
<proteinExistence type="predicted"/>
<dbReference type="PANTHER" id="PTHR38591">
    <property type="entry name" value="HYDROLASE"/>
    <property type="match status" value="1"/>
</dbReference>
<dbReference type="Gene3D" id="2.40.370.10">
    <property type="entry name" value="AttH-like domain"/>
    <property type="match status" value="2"/>
</dbReference>
<accession>A0A2T1AH57</accession>